<feature type="domain" description="YhcG PDDEXK nuclease" evidence="1">
    <location>
        <begin position="177"/>
        <end position="330"/>
    </location>
</feature>
<feature type="domain" description="YhcG N-terminal" evidence="2">
    <location>
        <begin position="21"/>
        <end position="156"/>
    </location>
</feature>
<reference evidence="3" key="1">
    <citation type="journal article" date="2020" name="mSystems">
        <title>Genome- and Community-Level Interaction Insights into Carbon Utilization and Element Cycling Functions of Hydrothermarchaeota in Hydrothermal Sediment.</title>
        <authorList>
            <person name="Zhou Z."/>
            <person name="Liu Y."/>
            <person name="Xu W."/>
            <person name="Pan J."/>
            <person name="Luo Z.H."/>
            <person name="Li M."/>
        </authorList>
    </citation>
    <scope>NUCLEOTIDE SEQUENCE [LARGE SCALE GENOMIC DNA]</scope>
    <source>
        <strain evidence="3">SpSt-418</strain>
    </source>
</reference>
<protein>
    <submittedName>
        <fullName evidence="3">DUF1016 domain-containing protein</fullName>
    </submittedName>
</protein>
<dbReference type="GO" id="GO:0003676">
    <property type="term" value="F:nucleic acid binding"/>
    <property type="evidence" value="ECO:0007669"/>
    <property type="project" value="InterPro"/>
</dbReference>
<sequence length="352" mass="40989">MPKLGSLFPADENYTAFLRSLKDQIRQAQVRAALAVNSELILLYWQIGQEILKRQKQEGWGAKVIERLAKDLKQEFPDMRGFSRTNLMYMRAFAEAYPEVEFIQRCAGQIPWRHNQVLLDKLKSKEQRLWYAQQSFQNGWSRDVLVMQIETDLYKRHGGAITNFERTLPELDSDLTQQLVKDPYNFDFLNISKNAKERELEKALVERIREFLLEMGVGFAFVGSQYRLEVEGDEYFIDLLFYHLKLYCYVAIDLKVTEFKPEYTGKMNFYIAAINNTVRTERDNPTIGIILCKSKKKTVVEFALETVHNPIGVSTYSLRDDLPPDLQNCLPTIEQLEIEVEAVVSELEEGQD</sequence>
<evidence type="ECO:0000259" key="1">
    <source>
        <dbReference type="Pfam" id="PF06250"/>
    </source>
</evidence>
<dbReference type="EMBL" id="DSRU01000027">
    <property type="protein sequence ID" value="HFM96524.1"/>
    <property type="molecule type" value="Genomic_DNA"/>
</dbReference>
<dbReference type="AlphaFoldDB" id="A0A7C3KB00"/>
<proteinExistence type="predicted"/>
<evidence type="ECO:0000259" key="2">
    <source>
        <dbReference type="Pfam" id="PF17761"/>
    </source>
</evidence>
<name>A0A7C3KB00_9CYAN</name>
<dbReference type="Pfam" id="PF06250">
    <property type="entry name" value="YhcG_C"/>
    <property type="match status" value="1"/>
</dbReference>
<comment type="caution">
    <text evidence="3">The sequence shown here is derived from an EMBL/GenBank/DDBJ whole genome shotgun (WGS) entry which is preliminary data.</text>
</comment>
<dbReference type="Gene3D" id="3.40.1350.10">
    <property type="match status" value="1"/>
</dbReference>
<accession>A0A7C3KB00</accession>
<dbReference type="PANTHER" id="PTHR30547:SF0">
    <property type="entry name" value="BLR8175 PROTEIN"/>
    <property type="match status" value="1"/>
</dbReference>
<gene>
    <name evidence="3" type="ORF">ENR64_01920</name>
</gene>
<dbReference type="InterPro" id="IPR053148">
    <property type="entry name" value="PD-DEXK-like_domain"/>
</dbReference>
<dbReference type="InterPro" id="IPR009362">
    <property type="entry name" value="YhcG_C"/>
</dbReference>
<dbReference type="Pfam" id="PF17761">
    <property type="entry name" value="DUF1016_N"/>
    <property type="match status" value="1"/>
</dbReference>
<evidence type="ECO:0000313" key="3">
    <source>
        <dbReference type="EMBL" id="HFM96524.1"/>
    </source>
</evidence>
<dbReference type="PANTHER" id="PTHR30547">
    <property type="entry name" value="UNCHARACTERIZED PROTEIN YHCG-RELATED"/>
    <property type="match status" value="1"/>
</dbReference>
<dbReference type="InterPro" id="IPR011856">
    <property type="entry name" value="tRNA_endonuc-like_dom_sf"/>
</dbReference>
<organism evidence="3">
    <name type="scientific">Oscillatoriales cyanobacterium SpSt-418</name>
    <dbReference type="NCBI Taxonomy" id="2282169"/>
    <lineage>
        <taxon>Bacteria</taxon>
        <taxon>Bacillati</taxon>
        <taxon>Cyanobacteriota</taxon>
        <taxon>Cyanophyceae</taxon>
        <taxon>Oscillatoriophycideae</taxon>
        <taxon>Oscillatoriales</taxon>
    </lineage>
</organism>
<dbReference type="InterPro" id="IPR041527">
    <property type="entry name" value="YhcG_N"/>
</dbReference>